<organism evidence="2 3">
    <name type="scientific">Teichococcus aestuarii</name>
    <dbReference type="NCBI Taxonomy" id="568898"/>
    <lineage>
        <taxon>Bacteria</taxon>
        <taxon>Pseudomonadati</taxon>
        <taxon>Pseudomonadota</taxon>
        <taxon>Alphaproteobacteria</taxon>
        <taxon>Acetobacterales</taxon>
        <taxon>Roseomonadaceae</taxon>
        <taxon>Roseomonas</taxon>
    </lineage>
</organism>
<sequence>MPPNPQKAAVQDPEAEARLEQEIASLAKRHRVSPAIIREIIRRSGSSEKSSIERELQKSKARR</sequence>
<dbReference type="EMBL" id="PDOA01000008">
    <property type="protein sequence ID" value="PWC28342.1"/>
    <property type="molecule type" value="Genomic_DNA"/>
</dbReference>
<proteinExistence type="predicted"/>
<keyword evidence="3" id="KW-1185">Reference proteome</keyword>
<dbReference type="Proteomes" id="UP000245048">
    <property type="component" value="Unassembled WGS sequence"/>
</dbReference>
<feature type="region of interest" description="Disordered" evidence="1">
    <location>
        <begin position="43"/>
        <end position="63"/>
    </location>
</feature>
<gene>
    <name evidence="2" type="ORF">CR165_13750</name>
</gene>
<reference evidence="3" key="1">
    <citation type="submission" date="2017-10" db="EMBL/GenBank/DDBJ databases">
        <authorList>
            <person name="Toshchakov S.V."/>
            <person name="Goeva M.A."/>
        </authorList>
    </citation>
    <scope>NUCLEOTIDE SEQUENCE [LARGE SCALE GENOMIC DNA]</scope>
    <source>
        <strain evidence="3">JR1/69-1-13</strain>
    </source>
</reference>
<name>A0A2U1V363_9PROT</name>
<evidence type="ECO:0000313" key="3">
    <source>
        <dbReference type="Proteomes" id="UP000245048"/>
    </source>
</evidence>
<evidence type="ECO:0008006" key="4">
    <source>
        <dbReference type="Google" id="ProtNLM"/>
    </source>
</evidence>
<evidence type="ECO:0000256" key="1">
    <source>
        <dbReference type="SAM" id="MobiDB-lite"/>
    </source>
</evidence>
<accession>A0A2U1V363</accession>
<protein>
    <recommendedName>
        <fullName evidence="4">DUF3606 domain-containing protein</fullName>
    </recommendedName>
</protein>
<dbReference type="RefSeq" id="WP_109517570.1">
    <property type="nucleotide sequence ID" value="NZ_JBHSCH010000004.1"/>
</dbReference>
<comment type="caution">
    <text evidence="2">The sequence shown here is derived from an EMBL/GenBank/DDBJ whole genome shotgun (WGS) entry which is preliminary data.</text>
</comment>
<dbReference type="AlphaFoldDB" id="A0A2U1V363"/>
<evidence type="ECO:0000313" key="2">
    <source>
        <dbReference type="EMBL" id="PWC28342.1"/>
    </source>
</evidence>